<evidence type="ECO:0000256" key="7">
    <source>
        <dbReference type="SAM" id="MobiDB-lite"/>
    </source>
</evidence>
<evidence type="ECO:0000313" key="10">
    <source>
        <dbReference type="Proteomes" id="UP001642540"/>
    </source>
</evidence>
<evidence type="ECO:0000313" key="9">
    <source>
        <dbReference type="EMBL" id="CAL8083337.1"/>
    </source>
</evidence>
<gene>
    <name evidence="9" type="ORF">ODALV1_LOCUS5456</name>
</gene>
<feature type="region of interest" description="Disordered" evidence="7">
    <location>
        <begin position="1070"/>
        <end position="1100"/>
    </location>
</feature>
<feature type="region of interest" description="Disordered" evidence="7">
    <location>
        <begin position="955"/>
        <end position="984"/>
    </location>
</feature>
<evidence type="ECO:0000256" key="1">
    <source>
        <dbReference type="ARBA" id="ARBA00004267"/>
    </source>
</evidence>
<feature type="compositionally biased region" description="Polar residues" evidence="7">
    <location>
        <begin position="1079"/>
        <end position="1099"/>
    </location>
</feature>
<dbReference type="PANTHER" id="PTHR23159:SF31">
    <property type="entry name" value="CENTROSOME-ASSOCIATED PROTEIN CEP250 ISOFORM X1"/>
    <property type="match status" value="1"/>
</dbReference>
<feature type="coiled-coil region" evidence="6">
    <location>
        <begin position="460"/>
        <end position="571"/>
    </location>
</feature>
<sequence length="1390" mass="157491">MDEIEQLSNATDSLAVNMNASRKLSFGECDESLKDEGSLGLSDEDLDDFFKNAEHLSDQTLGDMRHYDCSITTDGGKSISQVFQDSSKADFNDLSCSHLVDGEKSLSVSKANLEQLVEHMSTELRSKNTLIKKLCTALQNACESQEVEADKAKDITSQISWVKENFGEITNLSMCSFDCENDDRQHDNFRLSSYIKAISAAQVDETAGLSTEQVQHVVECRSSQTSPMLYSDAQCNLDAKYDKQTLKSLCESVLKTVTSFKGEILEVRGLIKQPFENHEDFPIQKIMHGLKEIVHRHEEELTSVKQHLAAEVKHHQEVQSSLKDEIKTIKMRFQDKLKQKEHEVAELKARVVEDNDLNENLTERSLNIEALNASSAVLDDSFGSHADEETFSNLTRTKVEYLKLTPSEYVDDEVIDTVHIPDSYRQLLEDYKLKLFDMEKKFDSNKRYLEEQTHDREVEREEFQQTLVSLQNQIEEVKKENGRLFEVNKQHVYQIEEYAGRLKNAEEDELELIQKQEKTENELKTTVEKIFELREIIRDLEKQVDSLSESTNHLKEQNRELLAELDKQEVLSKKEQPICSEQDTYGTIPMDVTDEIQAQLQDLAKKIEFKISEMDNFTWQTRPNSSCSGAASAVSTEDISCRELAGRTSRNFENFPVEDVGSMLLNEIRRLESQFESLTRLEDVVLKKLKDTELRCSGQKVRLEELENQIIIYQEKCSGQMLKIADLEGQIDSLRFESSNQGVISSLKFRLSAVSKQVEEYKSLVMDKENEISKVNAEITAIKVKGLQRKIETRSSSTQTNAMVDENIHFAELTFDGVSPEKIRKMDTLNQISTSVLSLPRNVAHENNVISAYDPELSPYKSSEEEGRGGLNVSQPGGGDRFSSASNEDYPDSPKALTIEEMEKIFNELQSELVAKDKLIKQLQVTNGGIGCGGGTEGECEQECVTLDTVLDCSGDARRNSSDRAPKGSKLDFSKPHTQGSSDMDDSVYEICVASDYAADGDLLKYIGTRILSQGERRGTMQDPGPGRIKETEKQIEVATLGTQIQQLKKLLDEERKQSEDLRQRLKSCEEAKAEMRSRSPSVRAPSQNTASTSSVYKSQQKELVRQIEEGREMLNLKIRDIRNLNDRVSDLESKLRAALAHDQETTSRLNSTVALLKRCEEHGRDLTASNQEYHKENRRLRGQLDKVNINNVPQSVENYQVSGIDYFDNFLRAKSHKKALAWQKKYLSSVILGYKSIFRQISHGHEHPELVQMQVPLAPGAAGLLDSRRAITIFRVGALAVIAIIRMKYMVNRWHKKRPGESSPDSEYKASRNSGTSARIEAGIIRPSRNILTRNRINYSSVPVPVETSVNDPNSVQVESVEDISDYINRFESIEHQISSSLSRSRFPS</sequence>
<keyword evidence="4 6" id="KW-0175">Coiled coil</keyword>
<dbReference type="InterPro" id="IPR019528">
    <property type="entry name" value="PACT_domain"/>
</dbReference>
<accession>A0ABP1Q3A4</accession>
<evidence type="ECO:0000259" key="8">
    <source>
        <dbReference type="Pfam" id="PF10495"/>
    </source>
</evidence>
<evidence type="ECO:0000256" key="3">
    <source>
        <dbReference type="ARBA" id="ARBA00022553"/>
    </source>
</evidence>
<feature type="domain" description="Pericentrin/AKAP-450 centrosomal targeting" evidence="8">
    <location>
        <begin position="1211"/>
        <end position="1295"/>
    </location>
</feature>
<keyword evidence="3" id="KW-0597">Phosphoprotein</keyword>
<keyword evidence="10" id="KW-1185">Reference proteome</keyword>
<dbReference type="Proteomes" id="UP001642540">
    <property type="component" value="Unassembled WGS sequence"/>
</dbReference>
<feature type="coiled-coil region" evidence="6">
    <location>
        <begin position="1115"/>
        <end position="1142"/>
    </location>
</feature>
<feature type="compositionally biased region" description="Basic and acidic residues" evidence="7">
    <location>
        <begin position="955"/>
        <end position="975"/>
    </location>
</feature>
<keyword evidence="5" id="KW-0206">Cytoskeleton</keyword>
<feature type="coiled-coil region" evidence="6">
    <location>
        <begin position="689"/>
        <end position="716"/>
    </location>
</feature>
<comment type="subcellular location">
    <subcellularLocation>
        <location evidence="1">Cytoplasm</location>
        <location evidence="1">Cytoskeleton</location>
        <location evidence="1">Microtubule organizing center</location>
    </subcellularLocation>
</comment>
<reference evidence="9 10" key="1">
    <citation type="submission" date="2024-08" db="EMBL/GenBank/DDBJ databases">
        <authorList>
            <person name="Cucini C."/>
            <person name="Frati F."/>
        </authorList>
    </citation>
    <scope>NUCLEOTIDE SEQUENCE [LARGE SCALE GENOMIC DNA]</scope>
</reference>
<comment type="caution">
    <text evidence="9">The sequence shown here is derived from an EMBL/GenBank/DDBJ whole genome shotgun (WGS) entry which is preliminary data.</text>
</comment>
<feature type="coiled-coil region" evidence="6">
    <location>
        <begin position="330"/>
        <end position="364"/>
    </location>
</feature>
<dbReference type="PANTHER" id="PTHR23159">
    <property type="entry name" value="CENTROSOMAL PROTEIN 2"/>
    <property type="match status" value="1"/>
</dbReference>
<evidence type="ECO:0000256" key="4">
    <source>
        <dbReference type="ARBA" id="ARBA00023054"/>
    </source>
</evidence>
<keyword evidence="2" id="KW-0963">Cytoplasm</keyword>
<protein>
    <recommendedName>
        <fullName evidence="8">Pericentrin/AKAP-450 centrosomal targeting domain-containing protein</fullName>
    </recommendedName>
</protein>
<organism evidence="9 10">
    <name type="scientific">Orchesella dallaii</name>
    <dbReference type="NCBI Taxonomy" id="48710"/>
    <lineage>
        <taxon>Eukaryota</taxon>
        <taxon>Metazoa</taxon>
        <taxon>Ecdysozoa</taxon>
        <taxon>Arthropoda</taxon>
        <taxon>Hexapoda</taxon>
        <taxon>Collembola</taxon>
        <taxon>Entomobryomorpha</taxon>
        <taxon>Entomobryoidea</taxon>
        <taxon>Orchesellidae</taxon>
        <taxon>Orchesellinae</taxon>
        <taxon>Orchesella</taxon>
    </lineage>
</organism>
<name>A0ABP1Q3A4_9HEXA</name>
<evidence type="ECO:0000256" key="6">
    <source>
        <dbReference type="SAM" id="Coils"/>
    </source>
</evidence>
<evidence type="ECO:0000256" key="2">
    <source>
        <dbReference type="ARBA" id="ARBA00022490"/>
    </source>
</evidence>
<dbReference type="Pfam" id="PF10495">
    <property type="entry name" value="PACT_coil_coil"/>
    <property type="match status" value="1"/>
</dbReference>
<feature type="coiled-coil region" evidence="6">
    <location>
        <begin position="751"/>
        <end position="778"/>
    </location>
</feature>
<proteinExistence type="predicted"/>
<dbReference type="EMBL" id="CAXLJM020000016">
    <property type="protein sequence ID" value="CAL8083337.1"/>
    <property type="molecule type" value="Genomic_DNA"/>
</dbReference>
<evidence type="ECO:0000256" key="5">
    <source>
        <dbReference type="ARBA" id="ARBA00023212"/>
    </source>
</evidence>
<feature type="region of interest" description="Disordered" evidence="7">
    <location>
        <begin position="855"/>
        <end position="893"/>
    </location>
</feature>